<dbReference type="Pfam" id="PF01793">
    <property type="entry name" value="Glyco_transf_15"/>
    <property type="match status" value="1"/>
</dbReference>
<dbReference type="GO" id="GO:0005794">
    <property type="term" value="C:Golgi apparatus"/>
    <property type="evidence" value="ECO:0007669"/>
    <property type="project" value="TreeGrafter"/>
</dbReference>
<evidence type="ECO:0000256" key="1">
    <source>
        <dbReference type="ARBA" id="ARBA00007677"/>
    </source>
</evidence>
<dbReference type="InterPro" id="IPR029044">
    <property type="entry name" value="Nucleotide-diphossugar_trans"/>
</dbReference>
<dbReference type="InParanoid" id="A0A316VEB4"/>
<keyword evidence="5" id="KW-1185">Reference proteome</keyword>
<dbReference type="PANTHER" id="PTHR31121:SF6">
    <property type="entry name" value="ALPHA-1,2 MANNOSYLTRANSFERASE KTR1"/>
    <property type="match status" value="1"/>
</dbReference>
<proteinExistence type="inferred from homology"/>
<evidence type="ECO:0000256" key="3">
    <source>
        <dbReference type="PIRSR" id="PIRSR018153-1"/>
    </source>
</evidence>
<sequence>PVPANRTAKPKAAFVALVRERQLHGLMMTMRDLQITFNEQPDNNYKYIFLSEKPFTPFFKNRMAAFLQDFPSPPEVEYGLVPKEDWDIPSHINMTKAQERWNRMSKTRIPYGGSKSYRQMCRFYSNTIFFHPLLKDLDYVWRIEPDTKHLCKYVSHYKKGSDGVLRWVERDPFRYMKEHGKKYAFSIAMKEYAGSVRTLFIHVNTWRWGNPHLIPKDNLRKFVSDDDKGYNKCHFWTNYEIIDLSFPRSEGYQSFFNHLDQVGGFFYERWGDAPVRSIAASLLLNKDQIWHVDYAGYYHPPYGTCPRVPDPGAQCACDPHVNYDYDASHISCKPQW</sequence>
<feature type="non-terminal residue" evidence="4">
    <location>
        <position position="336"/>
    </location>
</feature>
<accession>A0A316VEB4</accession>
<organism evidence="4 5">
    <name type="scientific">Meira miltonrushii</name>
    <dbReference type="NCBI Taxonomy" id="1280837"/>
    <lineage>
        <taxon>Eukaryota</taxon>
        <taxon>Fungi</taxon>
        <taxon>Dikarya</taxon>
        <taxon>Basidiomycota</taxon>
        <taxon>Ustilaginomycotina</taxon>
        <taxon>Exobasidiomycetes</taxon>
        <taxon>Exobasidiales</taxon>
        <taxon>Brachybasidiaceae</taxon>
        <taxon>Meira</taxon>
    </lineage>
</organism>
<dbReference type="OrthoDB" id="439943at2759"/>
<evidence type="ECO:0000313" key="5">
    <source>
        <dbReference type="Proteomes" id="UP000245771"/>
    </source>
</evidence>
<dbReference type="GeneID" id="37017710"/>
<dbReference type="RefSeq" id="XP_025354117.1">
    <property type="nucleotide sequence ID" value="XM_025495929.1"/>
</dbReference>
<dbReference type="InterPro" id="IPR002685">
    <property type="entry name" value="Glyco_trans_15"/>
</dbReference>
<name>A0A316VEB4_9BASI</name>
<protein>
    <submittedName>
        <fullName evidence="4">Nucleotide-diphospho-sugar transferase</fullName>
    </submittedName>
</protein>
<dbReference type="Gene3D" id="3.90.550.10">
    <property type="entry name" value="Spore Coat Polysaccharide Biosynthesis Protein SpsA, Chain A"/>
    <property type="match status" value="1"/>
</dbReference>
<dbReference type="PIRSF" id="PIRSF018153">
    <property type="entry name" value="Glyco_trans_15"/>
    <property type="match status" value="1"/>
</dbReference>
<dbReference type="STRING" id="1280837.A0A316VEB4"/>
<dbReference type="GO" id="GO:0016020">
    <property type="term" value="C:membrane"/>
    <property type="evidence" value="ECO:0007669"/>
    <property type="project" value="InterPro"/>
</dbReference>
<keyword evidence="2 4" id="KW-0808">Transferase</keyword>
<dbReference type="PANTHER" id="PTHR31121">
    <property type="entry name" value="ALPHA-1,2 MANNOSYLTRANSFERASE KTR1"/>
    <property type="match status" value="1"/>
</dbReference>
<evidence type="ECO:0000313" key="4">
    <source>
        <dbReference type="EMBL" id="PWN33815.1"/>
    </source>
</evidence>
<dbReference type="AlphaFoldDB" id="A0A316VEB4"/>
<dbReference type="GO" id="GO:0000026">
    <property type="term" value="F:alpha-1,2-mannosyltransferase activity"/>
    <property type="evidence" value="ECO:0007669"/>
    <property type="project" value="TreeGrafter"/>
</dbReference>
<dbReference type="GO" id="GO:0006487">
    <property type="term" value="P:protein N-linked glycosylation"/>
    <property type="evidence" value="ECO:0007669"/>
    <property type="project" value="TreeGrafter"/>
</dbReference>
<dbReference type="EMBL" id="KZ819604">
    <property type="protein sequence ID" value="PWN33815.1"/>
    <property type="molecule type" value="Genomic_DNA"/>
</dbReference>
<gene>
    <name evidence="4" type="ORF">FA14DRAFT_111070</name>
</gene>
<feature type="non-terminal residue" evidence="4">
    <location>
        <position position="1"/>
    </location>
</feature>
<dbReference type="Proteomes" id="UP000245771">
    <property type="component" value="Unassembled WGS sequence"/>
</dbReference>
<evidence type="ECO:0000256" key="2">
    <source>
        <dbReference type="ARBA" id="ARBA00022679"/>
    </source>
</evidence>
<reference evidence="4 5" key="1">
    <citation type="journal article" date="2018" name="Mol. Biol. Evol.">
        <title>Broad Genomic Sampling Reveals a Smut Pathogenic Ancestry of the Fungal Clade Ustilaginomycotina.</title>
        <authorList>
            <person name="Kijpornyongpan T."/>
            <person name="Mondo S.J."/>
            <person name="Barry K."/>
            <person name="Sandor L."/>
            <person name="Lee J."/>
            <person name="Lipzen A."/>
            <person name="Pangilinan J."/>
            <person name="LaButti K."/>
            <person name="Hainaut M."/>
            <person name="Henrissat B."/>
            <person name="Grigoriev I.V."/>
            <person name="Spatafora J.W."/>
            <person name="Aime M.C."/>
        </authorList>
    </citation>
    <scope>NUCLEOTIDE SEQUENCE [LARGE SCALE GENOMIC DNA]</scope>
    <source>
        <strain evidence="4 5">MCA 3882</strain>
    </source>
</reference>
<feature type="active site" description="Nucleophile" evidence="3">
    <location>
        <position position="240"/>
    </location>
</feature>
<dbReference type="GO" id="GO:0000032">
    <property type="term" value="P:cell wall mannoprotein biosynthetic process"/>
    <property type="evidence" value="ECO:0007669"/>
    <property type="project" value="TreeGrafter"/>
</dbReference>
<dbReference type="SUPFAM" id="SSF53448">
    <property type="entry name" value="Nucleotide-diphospho-sugar transferases"/>
    <property type="match status" value="1"/>
</dbReference>
<comment type="similarity">
    <text evidence="1">Belongs to the glycosyltransferase 15 family.</text>
</comment>